<dbReference type="PRINTS" id="PR00411">
    <property type="entry name" value="PNDRDTASEI"/>
</dbReference>
<evidence type="ECO:0000256" key="7">
    <source>
        <dbReference type="ARBA" id="ARBA00047599"/>
    </source>
</evidence>
<comment type="caution">
    <text evidence="10">The sequence shown here is derived from an EMBL/GenBank/DDBJ whole genome shotgun (WGS) entry which is preliminary data.</text>
</comment>
<dbReference type="Proteomes" id="UP000051307">
    <property type="component" value="Unassembled WGS sequence"/>
</dbReference>
<keyword evidence="8" id="KW-0812">Transmembrane</keyword>
<feature type="transmembrane region" description="Helical" evidence="8">
    <location>
        <begin position="385"/>
        <end position="403"/>
    </location>
</feature>
<name>A0A0R1VJQ3_9LACO</name>
<dbReference type="InterPro" id="IPR045024">
    <property type="entry name" value="NDH-2"/>
</dbReference>
<feature type="transmembrane region" description="Helical" evidence="8">
    <location>
        <begin position="574"/>
        <end position="592"/>
    </location>
</feature>
<accession>A0A0R1VJQ3</accession>
<evidence type="ECO:0000256" key="8">
    <source>
        <dbReference type="SAM" id="Phobius"/>
    </source>
</evidence>
<dbReference type="Gene3D" id="3.50.50.100">
    <property type="match status" value="1"/>
</dbReference>
<dbReference type="PANTHER" id="PTHR43706">
    <property type="entry name" value="NADH DEHYDROGENASE"/>
    <property type="match status" value="1"/>
</dbReference>
<gene>
    <name evidence="10" type="ORF">FC59_GL000143</name>
</gene>
<evidence type="ECO:0000256" key="3">
    <source>
        <dbReference type="ARBA" id="ARBA00022630"/>
    </source>
</evidence>
<evidence type="ECO:0000256" key="2">
    <source>
        <dbReference type="ARBA" id="ARBA00012637"/>
    </source>
</evidence>
<evidence type="ECO:0000259" key="9">
    <source>
        <dbReference type="Pfam" id="PF07992"/>
    </source>
</evidence>
<dbReference type="AlphaFoldDB" id="A0A0R1VJQ3"/>
<protein>
    <recommendedName>
        <fullName evidence="2">NADH:ubiquinone reductase (non-electrogenic)</fullName>
        <ecNumber evidence="2">1.6.5.9</ecNumber>
    </recommendedName>
</protein>
<keyword evidence="6" id="KW-0520">NAD</keyword>
<dbReference type="PANTHER" id="PTHR43706:SF47">
    <property type="entry name" value="EXTERNAL NADH-UBIQUINONE OXIDOREDUCTASE 1, MITOCHONDRIAL-RELATED"/>
    <property type="match status" value="1"/>
</dbReference>
<keyword evidence="3" id="KW-0285">Flavoprotein</keyword>
<dbReference type="InterPro" id="IPR036188">
    <property type="entry name" value="FAD/NAD-bd_sf"/>
</dbReference>
<feature type="transmembrane region" description="Helical" evidence="8">
    <location>
        <begin position="360"/>
        <end position="378"/>
    </location>
</feature>
<sequence length="632" mass="70227">MTQTNIVVIGGGFGGLYTTKHLAKKLKKNKDVKITLIDKHPYMTMMTSLHEVAADRVDPSALKYDLQRLFSRRKHVDVVTDEVTKIDQKSKKVIGKNGEYPYDYAVLAIGSQPNDFGTPGVKEYGFTLGSLDDADRLRNHIDLMVHLGAQERDPERRKQFLNFVIVGTGFTGTEMAGELNSWKPELAKRYNLHPDEIKITMMEMAPTVMNMLDRADADKAEKYLTKHGVDIKVNTGVVGVHDDHIDLKSGDTFPTRTLIWTAGVKAVDSAKDFGFETARAGRIVVNQYSQIPNDPHIYVIGDVAMYDENGSGRGEPQVVQGAESAGKCAFKNILAQINGGEPTKFKGTYSGFMVSLGPSWGVASLVNTFHLSGFFAILMKDLVDMIYFIEIYSGYYLFHYIMNEWFRIKRPTLWRGNLNRYGNVLWTVPLRIFLGMMWLIDCWYKVQGSGSWFSNKLQLHFPWLAQAATSGATSKAAATTAASGKAAAASANAVQFSLNYDYGHSPMAVFDQMPSWVQSMTKAVIPNKAAALNAQKIMTVVEILLGVLLVIGLCTFLAGGMSAAFIAIFCLSGMNYWVNVWMFFAAIAVMNGSGRSFGLDMWFVPWLEKTLGKARYGVLRPIYHVDKNGVKN</sequence>
<keyword evidence="8" id="KW-0472">Membrane</keyword>
<dbReference type="PRINTS" id="PR00368">
    <property type="entry name" value="FADPNR"/>
</dbReference>
<keyword evidence="5" id="KW-0560">Oxidoreductase</keyword>
<proteinExistence type="inferred from homology"/>
<evidence type="ECO:0000313" key="10">
    <source>
        <dbReference type="EMBL" id="KRM05445.1"/>
    </source>
</evidence>
<dbReference type="GO" id="GO:0050136">
    <property type="term" value="F:NADH dehydrogenase (quinone) (non-electrogenic) activity"/>
    <property type="evidence" value="ECO:0007669"/>
    <property type="project" value="UniProtKB-EC"/>
</dbReference>
<dbReference type="OrthoDB" id="9781621at2"/>
<feature type="transmembrane region" description="Helical" evidence="8">
    <location>
        <begin position="543"/>
        <end position="568"/>
    </location>
</feature>
<dbReference type="RefSeq" id="WP_056938172.1">
    <property type="nucleotide sequence ID" value="NZ_AZFU01000011.1"/>
</dbReference>
<evidence type="ECO:0000256" key="5">
    <source>
        <dbReference type="ARBA" id="ARBA00023002"/>
    </source>
</evidence>
<dbReference type="EC" id="1.6.5.9" evidence="2"/>
<dbReference type="SUPFAM" id="SSF51905">
    <property type="entry name" value="FAD/NAD(P)-binding domain"/>
    <property type="match status" value="2"/>
</dbReference>
<evidence type="ECO:0000256" key="4">
    <source>
        <dbReference type="ARBA" id="ARBA00022827"/>
    </source>
</evidence>
<evidence type="ECO:0000256" key="1">
    <source>
        <dbReference type="ARBA" id="ARBA00005272"/>
    </source>
</evidence>
<dbReference type="eggNOG" id="COG1252">
    <property type="taxonomic scope" value="Bacteria"/>
</dbReference>
<comment type="similarity">
    <text evidence="1">Belongs to the NADH dehydrogenase family.</text>
</comment>
<keyword evidence="4" id="KW-0274">FAD</keyword>
<feature type="domain" description="FAD/NAD(P)-binding" evidence="9">
    <location>
        <begin position="5"/>
        <end position="326"/>
    </location>
</feature>
<dbReference type="Pfam" id="PF07992">
    <property type="entry name" value="Pyr_redox_2"/>
    <property type="match status" value="1"/>
</dbReference>
<comment type="catalytic activity">
    <reaction evidence="7">
        <text>a quinone + NADH + H(+) = a quinol + NAD(+)</text>
        <dbReference type="Rhea" id="RHEA:46160"/>
        <dbReference type="ChEBI" id="CHEBI:15378"/>
        <dbReference type="ChEBI" id="CHEBI:24646"/>
        <dbReference type="ChEBI" id="CHEBI:57540"/>
        <dbReference type="ChEBI" id="CHEBI:57945"/>
        <dbReference type="ChEBI" id="CHEBI:132124"/>
        <dbReference type="EC" id="1.6.5.9"/>
    </reaction>
</comment>
<dbReference type="PATRIC" id="fig|1423767.3.peg.151"/>
<keyword evidence="8" id="KW-1133">Transmembrane helix</keyword>
<evidence type="ECO:0000313" key="11">
    <source>
        <dbReference type="Proteomes" id="UP000051307"/>
    </source>
</evidence>
<organism evidence="10 11">
    <name type="scientific">Lactobacillus kitasatonis DSM 16761 = JCM 1039</name>
    <dbReference type="NCBI Taxonomy" id="1423767"/>
    <lineage>
        <taxon>Bacteria</taxon>
        <taxon>Bacillati</taxon>
        <taxon>Bacillota</taxon>
        <taxon>Bacilli</taxon>
        <taxon>Lactobacillales</taxon>
        <taxon>Lactobacillaceae</taxon>
        <taxon>Lactobacillus</taxon>
    </lineage>
</organism>
<dbReference type="EMBL" id="AZFU01000011">
    <property type="protein sequence ID" value="KRM05445.1"/>
    <property type="molecule type" value="Genomic_DNA"/>
</dbReference>
<reference evidence="10 11" key="1">
    <citation type="journal article" date="2015" name="Genome Announc.">
        <title>Expanding the biotechnology potential of lactobacilli through comparative genomics of 213 strains and associated genera.</title>
        <authorList>
            <person name="Sun Z."/>
            <person name="Harris H.M."/>
            <person name="McCann A."/>
            <person name="Guo C."/>
            <person name="Argimon S."/>
            <person name="Zhang W."/>
            <person name="Yang X."/>
            <person name="Jeffery I.B."/>
            <person name="Cooney J.C."/>
            <person name="Kagawa T.F."/>
            <person name="Liu W."/>
            <person name="Song Y."/>
            <person name="Salvetti E."/>
            <person name="Wrobel A."/>
            <person name="Rasinkangas P."/>
            <person name="Parkhill J."/>
            <person name="Rea M.C."/>
            <person name="O'Sullivan O."/>
            <person name="Ritari J."/>
            <person name="Douillard F.P."/>
            <person name="Paul Ross R."/>
            <person name="Yang R."/>
            <person name="Briner A.E."/>
            <person name="Felis G.E."/>
            <person name="de Vos W.M."/>
            <person name="Barrangou R."/>
            <person name="Klaenhammer T.R."/>
            <person name="Caufield P.W."/>
            <person name="Cui Y."/>
            <person name="Zhang H."/>
            <person name="O'Toole P.W."/>
        </authorList>
    </citation>
    <scope>NUCLEOTIDE SEQUENCE [LARGE SCALE GENOMIC DNA]</scope>
    <source>
        <strain evidence="10 11">DSM 16761</strain>
    </source>
</reference>
<feature type="transmembrane region" description="Helical" evidence="8">
    <location>
        <begin position="423"/>
        <end position="444"/>
    </location>
</feature>
<evidence type="ECO:0000256" key="6">
    <source>
        <dbReference type="ARBA" id="ARBA00023027"/>
    </source>
</evidence>
<dbReference type="InterPro" id="IPR023753">
    <property type="entry name" value="FAD/NAD-binding_dom"/>
</dbReference>